<organism evidence="3">
    <name type="scientific">Arion vulgaris</name>
    <dbReference type="NCBI Taxonomy" id="1028688"/>
    <lineage>
        <taxon>Eukaryota</taxon>
        <taxon>Metazoa</taxon>
        <taxon>Spiralia</taxon>
        <taxon>Lophotrochozoa</taxon>
        <taxon>Mollusca</taxon>
        <taxon>Gastropoda</taxon>
        <taxon>Heterobranchia</taxon>
        <taxon>Euthyneura</taxon>
        <taxon>Panpulmonata</taxon>
        <taxon>Eupulmonata</taxon>
        <taxon>Stylommatophora</taxon>
        <taxon>Helicina</taxon>
        <taxon>Arionoidea</taxon>
        <taxon>Arionidae</taxon>
        <taxon>Arion</taxon>
    </lineage>
</organism>
<proteinExistence type="predicted"/>
<protein>
    <recommendedName>
        <fullName evidence="2">SAM domain-containing protein</fullName>
    </recommendedName>
</protein>
<dbReference type="AlphaFoldDB" id="A0A0B6ZE59"/>
<evidence type="ECO:0000256" key="1">
    <source>
        <dbReference type="SAM" id="MobiDB-lite"/>
    </source>
</evidence>
<dbReference type="Pfam" id="PF00536">
    <property type="entry name" value="SAM_1"/>
    <property type="match status" value="1"/>
</dbReference>
<dbReference type="InterPro" id="IPR013761">
    <property type="entry name" value="SAM/pointed_sf"/>
</dbReference>
<feature type="compositionally biased region" description="Basic and acidic residues" evidence="1">
    <location>
        <begin position="102"/>
        <end position="127"/>
    </location>
</feature>
<accession>A0A0B6ZE59</accession>
<dbReference type="EMBL" id="HACG01019968">
    <property type="protein sequence ID" value="CEK66833.1"/>
    <property type="molecule type" value="Transcribed_RNA"/>
</dbReference>
<sequence>SEQAQNSQWRSIPLWQTLTPAADEQNDTSDVSGSFAAEEDEQEEVTLETLLSKVGLQDKVSLFQEEQIDVDSLIMCSENDLKDIGLPMGPRKKLLGFLKEEQERKEKIKERTERKKREEKENNEKKIRAANVATVDTSGTSHDDRYVTAKYIRGQFGAGQLKVTYPQLDFSPTALFALGSPIAV</sequence>
<dbReference type="InterPro" id="IPR001660">
    <property type="entry name" value="SAM"/>
</dbReference>
<gene>
    <name evidence="3" type="primary">ORF60337</name>
</gene>
<dbReference type="SUPFAM" id="SSF47769">
    <property type="entry name" value="SAM/Pointed domain"/>
    <property type="match status" value="1"/>
</dbReference>
<feature type="domain" description="SAM" evidence="2">
    <location>
        <begin position="46"/>
        <end position="98"/>
    </location>
</feature>
<evidence type="ECO:0000313" key="3">
    <source>
        <dbReference type="EMBL" id="CEK66833.1"/>
    </source>
</evidence>
<reference evidence="3" key="1">
    <citation type="submission" date="2014-12" db="EMBL/GenBank/DDBJ databases">
        <title>Insight into the proteome of Arion vulgaris.</title>
        <authorList>
            <person name="Aradska J."/>
            <person name="Bulat T."/>
            <person name="Smidak R."/>
            <person name="Sarate P."/>
            <person name="Gangsoo J."/>
            <person name="Sialana F."/>
            <person name="Bilban M."/>
            <person name="Lubec G."/>
        </authorList>
    </citation>
    <scope>NUCLEOTIDE SEQUENCE</scope>
    <source>
        <tissue evidence="3">Skin</tissue>
    </source>
</reference>
<feature type="region of interest" description="Disordered" evidence="1">
    <location>
        <begin position="102"/>
        <end position="128"/>
    </location>
</feature>
<feature type="non-terminal residue" evidence="3">
    <location>
        <position position="1"/>
    </location>
</feature>
<feature type="region of interest" description="Disordered" evidence="1">
    <location>
        <begin position="1"/>
        <end position="43"/>
    </location>
</feature>
<feature type="compositionally biased region" description="Polar residues" evidence="1">
    <location>
        <begin position="1"/>
        <end position="19"/>
    </location>
</feature>
<evidence type="ECO:0000259" key="2">
    <source>
        <dbReference type="Pfam" id="PF00536"/>
    </source>
</evidence>
<feature type="non-terminal residue" evidence="3">
    <location>
        <position position="184"/>
    </location>
</feature>
<dbReference type="Gene3D" id="1.10.150.50">
    <property type="entry name" value="Transcription Factor, Ets-1"/>
    <property type="match status" value="1"/>
</dbReference>
<name>A0A0B6ZE59_9EUPU</name>